<keyword evidence="3" id="KW-1185">Reference proteome</keyword>
<dbReference type="Gene3D" id="3.30.200.20">
    <property type="entry name" value="Phosphorylase Kinase, domain 1"/>
    <property type="match status" value="1"/>
</dbReference>
<feature type="domain" description="Aminoglycoside phosphotransferase" evidence="1">
    <location>
        <begin position="42"/>
        <end position="249"/>
    </location>
</feature>
<sequence>MTHRLTWTDFPDPLRARLEELLGGAVVSTQSCRGGFSSSSAEILRSQAGRRLFVKAVRERDNPGSMALNRSEAAALATIPASAPVPPLVAAFDHEDWFVLVTEVAPGVLPAEPWTATQLNRVLAALDELQAAATPCPVPGLRSVAESLGPDMLGFDRVAEDPPTDLDPWIAERLDELREAARRGIGALDGDTLCHADVRADNILLTTEGEVSLVDWAWASRGSRIADALQLLASVPDPDGTLRVNDRVDAVLDRHGLPRQVGTDVLTGILAFFVDAARWPHDPSLPLLGEHRRRFRDSLVAVVRERW</sequence>
<dbReference type="Gene3D" id="3.90.1200.10">
    <property type="match status" value="1"/>
</dbReference>
<comment type="caution">
    <text evidence="2">The sequence shown here is derived from an EMBL/GenBank/DDBJ whole genome shotgun (WGS) entry which is preliminary data.</text>
</comment>
<dbReference type="InterPro" id="IPR002575">
    <property type="entry name" value="Aminoglycoside_PTrfase"/>
</dbReference>
<dbReference type="SUPFAM" id="SSF56112">
    <property type="entry name" value="Protein kinase-like (PK-like)"/>
    <property type="match status" value="1"/>
</dbReference>
<name>A0ABW0FFV0_9MICO</name>
<evidence type="ECO:0000313" key="2">
    <source>
        <dbReference type="EMBL" id="MFC5297791.1"/>
    </source>
</evidence>
<dbReference type="GeneID" id="303297227"/>
<dbReference type="InterPro" id="IPR011009">
    <property type="entry name" value="Kinase-like_dom_sf"/>
</dbReference>
<accession>A0ABW0FFV0</accession>
<dbReference type="EMBL" id="JBHSLN010000023">
    <property type="protein sequence ID" value="MFC5297791.1"/>
    <property type="molecule type" value="Genomic_DNA"/>
</dbReference>
<reference evidence="3" key="1">
    <citation type="journal article" date="2019" name="Int. J. Syst. Evol. Microbiol.">
        <title>The Global Catalogue of Microorganisms (GCM) 10K type strain sequencing project: providing services to taxonomists for standard genome sequencing and annotation.</title>
        <authorList>
            <consortium name="The Broad Institute Genomics Platform"/>
            <consortium name="The Broad Institute Genome Sequencing Center for Infectious Disease"/>
            <person name="Wu L."/>
            <person name="Ma J."/>
        </authorList>
    </citation>
    <scope>NUCLEOTIDE SEQUENCE [LARGE SCALE GENOMIC DNA]</scope>
    <source>
        <strain evidence="3">CGMCC 1.16455</strain>
    </source>
</reference>
<dbReference type="Pfam" id="PF01636">
    <property type="entry name" value="APH"/>
    <property type="match status" value="1"/>
</dbReference>
<organism evidence="2 3">
    <name type="scientific">Brachybacterium tyrofermentans</name>
    <dbReference type="NCBI Taxonomy" id="47848"/>
    <lineage>
        <taxon>Bacteria</taxon>
        <taxon>Bacillati</taxon>
        <taxon>Actinomycetota</taxon>
        <taxon>Actinomycetes</taxon>
        <taxon>Micrococcales</taxon>
        <taxon>Dermabacteraceae</taxon>
        <taxon>Brachybacterium</taxon>
    </lineage>
</organism>
<dbReference type="RefSeq" id="WP_343923794.1">
    <property type="nucleotide sequence ID" value="NZ_BAAAIR010000034.1"/>
</dbReference>
<dbReference type="Proteomes" id="UP001595937">
    <property type="component" value="Unassembled WGS sequence"/>
</dbReference>
<evidence type="ECO:0000313" key="3">
    <source>
        <dbReference type="Proteomes" id="UP001595937"/>
    </source>
</evidence>
<evidence type="ECO:0000259" key="1">
    <source>
        <dbReference type="Pfam" id="PF01636"/>
    </source>
</evidence>
<proteinExistence type="predicted"/>
<protein>
    <submittedName>
        <fullName evidence="2">Phosphotransferase</fullName>
    </submittedName>
</protein>
<gene>
    <name evidence="2" type="ORF">ACFPK8_09745</name>
</gene>
<dbReference type="PROSITE" id="PS51257">
    <property type="entry name" value="PROKAR_LIPOPROTEIN"/>
    <property type="match status" value="1"/>
</dbReference>